<gene>
    <name evidence="4" type="ORF">DHEL01_v211652</name>
</gene>
<dbReference type="InterPro" id="IPR002110">
    <property type="entry name" value="Ankyrin_rpt"/>
</dbReference>
<dbReference type="PANTHER" id="PTHR10039:SF15">
    <property type="entry name" value="NACHT DOMAIN-CONTAINING PROTEIN"/>
    <property type="match status" value="1"/>
</dbReference>
<dbReference type="Pfam" id="PF12796">
    <property type="entry name" value="Ank_2"/>
    <property type="match status" value="2"/>
</dbReference>
<feature type="repeat" description="ANK" evidence="2">
    <location>
        <begin position="637"/>
        <end position="663"/>
    </location>
</feature>
<name>A0A2P5HI90_DIAHE</name>
<feature type="domain" description="Nephrocystin 3-like N-terminal" evidence="3">
    <location>
        <begin position="258"/>
        <end position="390"/>
    </location>
</feature>
<dbReference type="PROSITE" id="PS50088">
    <property type="entry name" value="ANK_REPEAT"/>
    <property type="match status" value="3"/>
</dbReference>
<comment type="caution">
    <text evidence="4">The sequence shown here is derived from an EMBL/GenBank/DDBJ whole genome shotgun (WGS) entry which is preliminary data.</text>
</comment>
<dbReference type="SMART" id="SM00248">
    <property type="entry name" value="ANK"/>
    <property type="match status" value="7"/>
</dbReference>
<accession>A0A2P5HI90</accession>
<dbReference type="AlphaFoldDB" id="A0A2P5HI90"/>
<dbReference type="Pfam" id="PF24883">
    <property type="entry name" value="NPHP3_N"/>
    <property type="match status" value="1"/>
</dbReference>
<dbReference type="InParanoid" id="A0A2P5HI90"/>
<proteinExistence type="predicted"/>
<keyword evidence="5" id="KW-1185">Reference proteome</keyword>
<dbReference type="EMBL" id="MAVT02001888">
    <property type="protein sequence ID" value="POS69955.1"/>
    <property type="molecule type" value="Genomic_DNA"/>
</dbReference>
<dbReference type="InterPro" id="IPR036770">
    <property type="entry name" value="Ankyrin_rpt-contain_sf"/>
</dbReference>
<dbReference type="Gene3D" id="3.40.50.300">
    <property type="entry name" value="P-loop containing nucleotide triphosphate hydrolases"/>
    <property type="match status" value="1"/>
</dbReference>
<dbReference type="Proteomes" id="UP000094444">
    <property type="component" value="Unassembled WGS sequence"/>
</dbReference>
<sequence length="1051" mass="117066">MFDLPCSIRDTLVQLSASLYSVTSKFYREAKDAKSKISALATQIMNLSGVLQSLSLLASSPLFDEARVSRPVFRGTYIESCHSTLYKIRRKLEKAECDVEAGSHRTLISRSLKWPFTAQEVNDLIAELSQHRDILQLALSADTMSQLLQCLANTKSTAEIVEHLNETLDRKASIDTRAEVTATRGDCAVFMEVNPQDYLQDCLSRRQPNTGRWLVERDETFRDWLNSPGSQIWLSGIPGNSIACLPKLALADRTSCLGAGKTILCGTVVEELLQRQTPSTSVAFFFCDYKSTQSQEPVNVLGALAVQLAKQGDAAFELLEAYYAELHPQNGIAKRPETKGLIQVTKAMIEAYDNVYLTIDGLEECGSNAVGVIRALKELATGDQVTMALFSRNEPDIEDELPDSLRIEIAAHTEDLELYVLAQMENRKRLNHEDMTDPELFVDTDWVSRTCSSLIRSSDQDPQFPHFQLAHFTVKEYLRSIKPQSTRSPFRFSADEAIQELLQTSLRFLTFPNFEQAPIIAASEFKRMAQRNQQHPFYPVAAYYIFRHFRSDARFRPDLYIPSCGDAGSEPILHSAIRAGSLELLELILESGCDPKVVDETDGWTSLHQCARFNTDDAANAVLLLRLGVSDSIRNKKGDTCWHVAAKEGNIPVLNALIELGSDTAKSLRTPSKEGKTPLASAILCANTDSALLLLDHCNAEIEFFRSDESILDEAVAIGSDDLFPRLYEKMKRAGAKAEFHCSKPLENINMVCSPKLVDYLLATWANDSKSRSEALARYLLDANNPKFEDRDMYPKRATLDHIIRRLLPSVHGMEDQDCSVDFWGMFCDKVLVDLTTLCKHEKDQCREGFINMIVDALIESGVLGSYEQNTHLPSYRTLFRSLSDRGDDLNCSWIASSVGRILEASTPSEDLANDVAAKKLLSLAVQRSNIELVKELLDHGVDVHAAQKILSPIEQACCSSDLQTFELVIRHADRSHINRAGSQGKTLLHWAVSGTVPGYLTKVQKLLKLGANIDTEVDDPNADTALTLASRSEREDLVTLLITEGANPLH</sequence>
<keyword evidence="1" id="KW-0677">Repeat</keyword>
<evidence type="ECO:0000256" key="1">
    <source>
        <dbReference type="ARBA" id="ARBA00022737"/>
    </source>
</evidence>
<feature type="repeat" description="ANK" evidence="2">
    <location>
        <begin position="917"/>
        <end position="949"/>
    </location>
</feature>
<dbReference type="STRING" id="158607.A0A2P5HI90"/>
<evidence type="ECO:0000313" key="5">
    <source>
        <dbReference type="Proteomes" id="UP000094444"/>
    </source>
</evidence>
<dbReference type="SUPFAM" id="SSF48403">
    <property type="entry name" value="Ankyrin repeat"/>
    <property type="match status" value="1"/>
</dbReference>
<evidence type="ECO:0000259" key="3">
    <source>
        <dbReference type="Pfam" id="PF24883"/>
    </source>
</evidence>
<dbReference type="Gene3D" id="1.25.40.20">
    <property type="entry name" value="Ankyrin repeat-containing domain"/>
    <property type="match status" value="2"/>
</dbReference>
<reference evidence="4" key="1">
    <citation type="submission" date="2017-09" db="EMBL/GenBank/DDBJ databases">
        <title>Polyketide synthases of a Diaporthe helianthi virulent isolate.</title>
        <authorList>
            <person name="Baroncelli R."/>
        </authorList>
    </citation>
    <scope>NUCLEOTIDE SEQUENCE [LARGE SCALE GENOMIC DNA]</scope>
    <source>
        <strain evidence="4">7/96</strain>
    </source>
</reference>
<dbReference type="InterPro" id="IPR027417">
    <property type="entry name" value="P-loop_NTPase"/>
</dbReference>
<feature type="repeat" description="ANK" evidence="2">
    <location>
        <begin position="568"/>
        <end position="600"/>
    </location>
</feature>
<dbReference type="OrthoDB" id="194358at2759"/>
<keyword evidence="2" id="KW-0040">ANK repeat</keyword>
<dbReference type="PANTHER" id="PTHR10039">
    <property type="entry name" value="AMELOGENIN"/>
    <property type="match status" value="1"/>
</dbReference>
<dbReference type="InterPro" id="IPR056884">
    <property type="entry name" value="NPHP3-like_N"/>
</dbReference>
<evidence type="ECO:0000256" key="2">
    <source>
        <dbReference type="PROSITE-ProRule" id="PRU00023"/>
    </source>
</evidence>
<evidence type="ECO:0000313" key="4">
    <source>
        <dbReference type="EMBL" id="POS69955.1"/>
    </source>
</evidence>
<organism evidence="4 5">
    <name type="scientific">Diaporthe helianthi</name>
    <dbReference type="NCBI Taxonomy" id="158607"/>
    <lineage>
        <taxon>Eukaryota</taxon>
        <taxon>Fungi</taxon>
        <taxon>Dikarya</taxon>
        <taxon>Ascomycota</taxon>
        <taxon>Pezizomycotina</taxon>
        <taxon>Sordariomycetes</taxon>
        <taxon>Sordariomycetidae</taxon>
        <taxon>Diaporthales</taxon>
        <taxon>Diaporthaceae</taxon>
        <taxon>Diaporthe</taxon>
    </lineage>
</organism>
<protein>
    <recommendedName>
        <fullName evidence="3">Nephrocystin 3-like N-terminal domain-containing protein</fullName>
    </recommendedName>
</protein>
<dbReference type="PROSITE" id="PS50297">
    <property type="entry name" value="ANK_REP_REGION"/>
    <property type="match status" value="1"/>
</dbReference>